<dbReference type="EMBL" id="KN823051">
    <property type="protein sequence ID" value="KIO24976.1"/>
    <property type="molecule type" value="Genomic_DNA"/>
</dbReference>
<feature type="region of interest" description="Disordered" evidence="1">
    <location>
        <begin position="49"/>
        <end position="153"/>
    </location>
</feature>
<reference evidence="2 3" key="1">
    <citation type="submission" date="2014-04" db="EMBL/GenBank/DDBJ databases">
        <authorList>
            <consortium name="DOE Joint Genome Institute"/>
            <person name="Kuo A."/>
            <person name="Girlanda M."/>
            <person name="Perotto S."/>
            <person name="Kohler A."/>
            <person name="Nagy L.G."/>
            <person name="Floudas D."/>
            <person name="Copeland A."/>
            <person name="Barry K.W."/>
            <person name="Cichocki N."/>
            <person name="Veneault-Fourrey C."/>
            <person name="LaButti K."/>
            <person name="Lindquist E.A."/>
            <person name="Lipzen A."/>
            <person name="Lundell T."/>
            <person name="Morin E."/>
            <person name="Murat C."/>
            <person name="Sun H."/>
            <person name="Tunlid A."/>
            <person name="Henrissat B."/>
            <person name="Grigoriev I.V."/>
            <person name="Hibbett D.S."/>
            <person name="Martin F."/>
            <person name="Nordberg H.P."/>
            <person name="Cantor M.N."/>
            <person name="Hua S.X."/>
        </authorList>
    </citation>
    <scope>NUCLEOTIDE SEQUENCE [LARGE SCALE GENOMIC DNA]</scope>
    <source>
        <strain evidence="2 3">MUT 4182</strain>
    </source>
</reference>
<reference evidence="3" key="2">
    <citation type="submission" date="2015-01" db="EMBL/GenBank/DDBJ databases">
        <title>Evolutionary Origins and Diversification of the Mycorrhizal Mutualists.</title>
        <authorList>
            <consortium name="DOE Joint Genome Institute"/>
            <consortium name="Mycorrhizal Genomics Consortium"/>
            <person name="Kohler A."/>
            <person name="Kuo A."/>
            <person name="Nagy L.G."/>
            <person name="Floudas D."/>
            <person name="Copeland A."/>
            <person name="Barry K.W."/>
            <person name="Cichocki N."/>
            <person name="Veneault-Fourrey C."/>
            <person name="LaButti K."/>
            <person name="Lindquist E.A."/>
            <person name="Lipzen A."/>
            <person name="Lundell T."/>
            <person name="Morin E."/>
            <person name="Murat C."/>
            <person name="Riley R."/>
            <person name="Ohm R."/>
            <person name="Sun H."/>
            <person name="Tunlid A."/>
            <person name="Henrissat B."/>
            <person name="Grigoriev I.V."/>
            <person name="Hibbett D.S."/>
            <person name="Martin F."/>
        </authorList>
    </citation>
    <scope>NUCLEOTIDE SEQUENCE [LARGE SCALE GENOMIC DNA]</scope>
    <source>
        <strain evidence="3">MUT 4182</strain>
    </source>
</reference>
<protein>
    <submittedName>
        <fullName evidence="2">Uncharacterized protein</fullName>
    </submittedName>
</protein>
<gene>
    <name evidence="2" type="ORF">M407DRAFT_244264</name>
</gene>
<dbReference type="AlphaFoldDB" id="A0A0C3QFQ2"/>
<evidence type="ECO:0000313" key="2">
    <source>
        <dbReference type="EMBL" id="KIO24976.1"/>
    </source>
</evidence>
<proteinExistence type="predicted"/>
<dbReference type="Proteomes" id="UP000054248">
    <property type="component" value="Unassembled WGS sequence"/>
</dbReference>
<dbReference type="OrthoDB" id="3296859at2759"/>
<evidence type="ECO:0000313" key="3">
    <source>
        <dbReference type="Proteomes" id="UP000054248"/>
    </source>
</evidence>
<dbReference type="HOGENOM" id="CLU_117794_0_0_1"/>
<sequence>MTLYAIKKLILSFDIEEVRLPGRWLSIRNFLSKLAALCTTKHEVALANLSSGTNPDPQNHDVGAIVSEADAVDEDSSAGLDEPAPRGQTSQLPVSGSLSAPQHPGSAERTTSTSNRIKRSRNNDDANYQGRRGGVPGPRERSKRIRTGANSQE</sequence>
<keyword evidence="3" id="KW-1185">Reference proteome</keyword>
<name>A0A0C3QFQ2_9AGAM</name>
<evidence type="ECO:0000256" key="1">
    <source>
        <dbReference type="SAM" id="MobiDB-lite"/>
    </source>
</evidence>
<accession>A0A0C3QFQ2</accession>
<feature type="compositionally biased region" description="Polar residues" evidence="1">
    <location>
        <begin position="87"/>
        <end position="100"/>
    </location>
</feature>
<organism evidence="2 3">
    <name type="scientific">Tulasnella calospora MUT 4182</name>
    <dbReference type="NCBI Taxonomy" id="1051891"/>
    <lineage>
        <taxon>Eukaryota</taxon>
        <taxon>Fungi</taxon>
        <taxon>Dikarya</taxon>
        <taxon>Basidiomycota</taxon>
        <taxon>Agaricomycotina</taxon>
        <taxon>Agaricomycetes</taxon>
        <taxon>Cantharellales</taxon>
        <taxon>Tulasnellaceae</taxon>
        <taxon>Tulasnella</taxon>
    </lineage>
</organism>